<evidence type="ECO:0000313" key="2">
    <source>
        <dbReference type="EMBL" id="QHU12404.1"/>
    </source>
</evidence>
<dbReference type="EMBL" id="MN740799">
    <property type="protein sequence ID" value="QHU12404.1"/>
    <property type="molecule type" value="Genomic_DNA"/>
</dbReference>
<keyword evidence="1" id="KW-0472">Membrane</keyword>
<proteinExistence type="predicted"/>
<feature type="transmembrane region" description="Helical" evidence="1">
    <location>
        <begin position="12"/>
        <end position="31"/>
    </location>
</feature>
<evidence type="ECO:0000256" key="1">
    <source>
        <dbReference type="SAM" id="Phobius"/>
    </source>
</evidence>
<accession>A0A6C0K8D9</accession>
<keyword evidence="1" id="KW-1133">Transmembrane helix</keyword>
<reference evidence="2" key="1">
    <citation type="journal article" date="2020" name="Nature">
        <title>Giant virus diversity and host interactions through global metagenomics.</title>
        <authorList>
            <person name="Schulz F."/>
            <person name="Roux S."/>
            <person name="Paez-Espino D."/>
            <person name="Jungbluth S."/>
            <person name="Walsh D.A."/>
            <person name="Denef V.J."/>
            <person name="McMahon K.D."/>
            <person name="Konstantinidis K.T."/>
            <person name="Eloe-Fadrosh E.A."/>
            <person name="Kyrpides N.C."/>
            <person name="Woyke T."/>
        </authorList>
    </citation>
    <scope>NUCLEOTIDE SEQUENCE</scope>
    <source>
        <strain evidence="2">GVMAG-S-1101171-110</strain>
    </source>
</reference>
<dbReference type="AlphaFoldDB" id="A0A6C0K8D9"/>
<organism evidence="2">
    <name type="scientific">viral metagenome</name>
    <dbReference type="NCBI Taxonomy" id="1070528"/>
    <lineage>
        <taxon>unclassified sequences</taxon>
        <taxon>metagenomes</taxon>
        <taxon>organismal metagenomes</taxon>
    </lineage>
</organism>
<feature type="transmembrane region" description="Helical" evidence="1">
    <location>
        <begin position="79"/>
        <end position="101"/>
    </location>
</feature>
<name>A0A6C0K8D9_9ZZZZ</name>
<keyword evidence="1" id="KW-0812">Transmembrane</keyword>
<feature type="transmembrane region" description="Helical" evidence="1">
    <location>
        <begin position="51"/>
        <end position="72"/>
    </location>
</feature>
<protein>
    <submittedName>
        <fullName evidence="2">Uncharacterized protein</fullName>
    </submittedName>
</protein>
<sequence>MSDTDPKSGSTLVTILGVAEMVMIAVCGYYLSQLVGNPDTSNDLTKTLLPVTGILGGIVFLHTILWYMYFTYNPLSMNMYFLVATSFSMVISLIALSVSLISRG</sequence>